<organism evidence="3 4">
    <name type="scientific">Microdochium bolleyi</name>
    <dbReference type="NCBI Taxonomy" id="196109"/>
    <lineage>
        <taxon>Eukaryota</taxon>
        <taxon>Fungi</taxon>
        <taxon>Dikarya</taxon>
        <taxon>Ascomycota</taxon>
        <taxon>Pezizomycotina</taxon>
        <taxon>Sordariomycetes</taxon>
        <taxon>Xylariomycetidae</taxon>
        <taxon>Xylariales</taxon>
        <taxon>Microdochiaceae</taxon>
        <taxon>Microdochium</taxon>
    </lineage>
</organism>
<dbReference type="EMBL" id="KQ964256">
    <property type="protein sequence ID" value="KXJ89202.1"/>
    <property type="molecule type" value="Genomic_DNA"/>
</dbReference>
<protein>
    <submittedName>
        <fullName evidence="3">Uncharacterized protein</fullName>
    </submittedName>
</protein>
<keyword evidence="2" id="KW-0732">Signal</keyword>
<sequence length="66" mass="7277">MKRQVKMRCNSGLWVMLFSSLIPSTTAAPATYIAMASTAELDSQPQLSKRTAGTGNHLEQRDCGYR</sequence>
<reference evidence="4" key="1">
    <citation type="submission" date="2016-02" db="EMBL/GenBank/DDBJ databases">
        <title>Draft genome sequence of Microdochium bolleyi, a fungal endophyte of beachgrass.</title>
        <authorList>
            <consortium name="DOE Joint Genome Institute"/>
            <person name="David A.S."/>
            <person name="May G."/>
            <person name="Haridas S."/>
            <person name="Lim J."/>
            <person name="Wang M."/>
            <person name="Labutti K."/>
            <person name="Lipzen A."/>
            <person name="Barry K."/>
            <person name="Grigoriev I.V."/>
        </authorList>
    </citation>
    <scope>NUCLEOTIDE SEQUENCE [LARGE SCALE GENOMIC DNA]</scope>
    <source>
        <strain evidence="4">J235TASD1</strain>
    </source>
</reference>
<evidence type="ECO:0000256" key="1">
    <source>
        <dbReference type="SAM" id="MobiDB-lite"/>
    </source>
</evidence>
<feature type="chain" id="PRO_5007293215" evidence="2">
    <location>
        <begin position="28"/>
        <end position="66"/>
    </location>
</feature>
<evidence type="ECO:0000313" key="4">
    <source>
        <dbReference type="Proteomes" id="UP000070501"/>
    </source>
</evidence>
<dbReference type="Proteomes" id="UP000070501">
    <property type="component" value="Unassembled WGS sequence"/>
</dbReference>
<proteinExistence type="predicted"/>
<dbReference type="AlphaFoldDB" id="A0A136IWD4"/>
<name>A0A136IWD4_9PEZI</name>
<keyword evidence="4" id="KW-1185">Reference proteome</keyword>
<feature type="region of interest" description="Disordered" evidence="1">
    <location>
        <begin position="42"/>
        <end position="66"/>
    </location>
</feature>
<accession>A0A136IWD4</accession>
<gene>
    <name evidence="3" type="ORF">Micbo1qcDRAFT_166004</name>
</gene>
<dbReference type="InParanoid" id="A0A136IWD4"/>
<feature type="signal peptide" evidence="2">
    <location>
        <begin position="1"/>
        <end position="27"/>
    </location>
</feature>
<evidence type="ECO:0000313" key="3">
    <source>
        <dbReference type="EMBL" id="KXJ89202.1"/>
    </source>
</evidence>
<feature type="non-terminal residue" evidence="3">
    <location>
        <position position="66"/>
    </location>
</feature>
<evidence type="ECO:0000256" key="2">
    <source>
        <dbReference type="SAM" id="SignalP"/>
    </source>
</evidence>
<feature type="compositionally biased region" description="Polar residues" evidence="1">
    <location>
        <begin position="42"/>
        <end position="54"/>
    </location>
</feature>